<feature type="domain" description="Calcineurin-like phosphoesterase" evidence="2">
    <location>
        <begin position="1"/>
        <end position="80"/>
    </location>
</feature>
<dbReference type="PANTHER" id="PTHR42850">
    <property type="entry name" value="METALLOPHOSPHOESTERASE"/>
    <property type="match status" value="1"/>
</dbReference>
<dbReference type="Pfam" id="PF00149">
    <property type="entry name" value="Metallophos"/>
    <property type="match status" value="1"/>
</dbReference>
<gene>
    <name evidence="3" type="ORF">F4X14_19950</name>
</gene>
<dbReference type="PANTHER" id="PTHR42850:SF2">
    <property type="entry name" value="BLL5683 PROTEIN"/>
    <property type="match status" value="1"/>
</dbReference>
<proteinExistence type="predicted"/>
<dbReference type="CDD" id="cd00838">
    <property type="entry name" value="MPP_superfamily"/>
    <property type="match status" value="1"/>
</dbReference>
<dbReference type="EMBL" id="VXMH01000108">
    <property type="protein sequence ID" value="MYC97236.1"/>
    <property type="molecule type" value="Genomic_DNA"/>
</dbReference>
<accession>A0A6B1DC88</accession>
<evidence type="ECO:0000313" key="3">
    <source>
        <dbReference type="EMBL" id="MYC97236.1"/>
    </source>
</evidence>
<feature type="region of interest" description="Disordered" evidence="1">
    <location>
        <begin position="169"/>
        <end position="206"/>
    </location>
</feature>
<evidence type="ECO:0000259" key="2">
    <source>
        <dbReference type="Pfam" id="PF00149"/>
    </source>
</evidence>
<evidence type="ECO:0000256" key="1">
    <source>
        <dbReference type="SAM" id="MobiDB-lite"/>
    </source>
</evidence>
<comment type="caution">
    <text evidence="3">The sequence shown here is derived from an EMBL/GenBank/DDBJ whole genome shotgun (WGS) entry which is preliminary data.</text>
</comment>
<dbReference type="InterPro" id="IPR029052">
    <property type="entry name" value="Metallo-depent_PP-like"/>
</dbReference>
<dbReference type="GO" id="GO:0016791">
    <property type="term" value="F:phosphatase activity"/>
    <property type="evidence" value="ECO:0007669"/>
    <property type="project" value="TreeGrafter"/>
</dbReference>
<dbReference type="InterPro" id="IPR050126">
    <property type="entry name" value="Ap4A_hydrolase"/>
</dbReference>
<reference evidence="3" key="1">
    <citation type="submission" date="2019-09" db="EMBL/GenBank/DDBJ databases">
        <title>Characterisation of the sponge microbiome using genome-centric metagenomics.</title>
        <authorList>
            <person name="Engelberts J.P."/>
            <person name="Robbins S.J."/>
            <person name="De Goeij J.M."/>
            <person name="Aranda M."/>
            <person name="Bell S.C."/>
            <person name="Webster N.S."/>
        </authorList>
    </citation>
    <scope>NUCLEOTIDE SEQUENCE</scope>
    <source>
        <strain evidence="3">SB0661_bin_32</strain>
    </source>
</reference>
<dbReference type="AlphaFoldDB" id="A0A6B1DC88"/>
<dbReference type="Gene3D" id="3.60.21.10">
    <property type="match status" value="1"/>
</dbReference>
<protein>
    <recommendedName>
        <fullName evidence="2">Calcineurin-like phosphoesterase domain-containing protein</fullName>
    </recommendedName>
</protein>
<organism evidence="3">
    <name type="scientific">Caldilineaceae bacterium SB0661_bin_32</name>
    <dbReference type="NCBI Taxonomy" id="2605255"/>
    <lineage>
        <taxon>Bacteria</taxon>
        <taxon>Bacillati</taxon>
        <taxon>Chloroflexota</taxon>
        <taxon>Caldilineae</taxon>
        <taxon>Caldilineales</taxon>
        <taxon>Caldilineaceae</taxon>
    </lineage>
</organism>
<dbReference type="GO" id="GO:0005737">
    <property type="term" value="C:cytoplasm"/>
    <property type="evidence" value="ECO:0007669"/>
    <property type="project" value="TreeGrafter"/>
</dbReference>
<dbReference type="SUPFAM" id="SSF56300">
    <property type="entry name" value="Metallo-dependent phosphatases"/>
    <property type="match status" value="1"/>
</dbReference>
<sequence>MRLAVLADIHGNLAALQAVQTELERLQPDFVVLDGDLINPMPFSNSVVDIVRASGWAVVRGNHEFYLLDYGTDRAPQGAHDSERWGILHWLVKRIGTEQAHYLAALPDEIRLQFLGAQPIRVAHGVPGRNRVGFYQNMPVAKIIPAIESIEERNVISAHTHVQVDRHLYKNSSPDPFTDPHESESVFKDGSSSHRGGTEKGSPSLRAAADRDHWHLMNPGSIGLPLNGDPAAQFALMESVTENDEPGGWKVQHFRVPYDRCPVLEAFSSEGLLEAGGAIAKLFYWELVTAEPEIINFFRWCWSNDHDPDAEDIRHSFAAYSEATGRAQYVDQRDPLKAARPI</sequence>
<dbReference type="InterPro" id="IPR004843">
    <property type="entry name" value="Calcineurin-like_PHP"/>
</dbReference>
<feature type="compositionally biased region" description="Basic and acidic residues" evidence="1">
    <location>
        <begin position="178"/>
        <end position="187"/>
    </location>
</feature>
<name>A0A6B1DC88_9CHLR</name>